<dbReference type="Proteomes" id="UP001147700">
    <property type="component" value="Unassembled WGS sequence"/>
</dbReference>
<dbReference type="EMBL" id="JAPCID010000020">
    <property type="protein sequence ID" value="MDA0138922.1"/>
    <property type="molecule type" value="Genomic_DNA"/>
</dbReference>
<evidence type="ECO:0000259" key="1">
    <source>
        <dbReference type="Pfam" id="PF00144"/>
    </source>
</evidence>
<protein>
    <submittedName>
        <fullName evidence="2">Beta-lactamase family protein</fullName>
    </submittedName>
</protein>
<dbReference type="RefSeq" id="WP_202954482.1">
    <property type="nucleotide sequence ID" value="NZ_JAPCID010000020.1"/>
</dbReference>
<accession>A0ABT4RK41</accession>
<gene>
    <name evidence="2" type="ORF">OJ962_15570</name>
</gene>
<feature type="domain" description="Beta-lactamase-related" evidence="1">
    <location>
        <begin position="12"/>
        <end position="359"/>
    </location>
</feature>
<dbReference type="InterPro" id="IPR001466">
    <property type="entry name" value="Beta-lactam-related"/>
</dbReference>
<dbReference type="Gene3D" id="3.40.710.10">
    <property type="entry name" value="DD-peptidase/beta-lactamase superfamily"/>
    <property type="match status" value="1"/>
</dbReference>
<name>A0ABT4RK41_9ACTN</name>
<dbReference type="PANTHER" id="PTHR43283">
    <property type="entry name" value="BETA-LACTAMASE-RELATED"/>
    <property type="match status" value="1"/>
</dbReference>
<proteinExistence type="predicted"/>
<sequence>MSFDEIWAVPDAAVASGRIPGYVAAVRVRGHVEIHAAGRTAIEAGSPPMRTNTLFRIASVTKPIGGVLTLSLVEDGVIALDDEVARWAPELASPRVLRAADGPLDDTVPAVRPVTVRHLLTLTSGWGVGLESSPLITAMMERGVFASPMGHTIGADEFIARVGQLPLVFQPGEGWRYETSMNLLGIVLERATGRTLSELLAERVFGPLGLADTAFAAVDPARMAAAYRPGDDGALELTDPPDGRFARPPGFEQLSGGLVSTAGDILRFCNAIADGELLSDASRAAFSADALTPQQRATASDAFLPPGASWGLGTGVITETGAWGWTGGTGTTASVDPSHDTVAVLLTQRAMAGPDDSPEDFYGAVEAAAQRPLS</sequence>
<reference evidence="2" key="1">
    <citation type="submission" date="2022-10" db="EMBL/GenBank/DDBJ databases">
        <title>The WGS of Solirubrobacter sp. CPCC 204708.</title>
        <authorList>
            <person name="Jiang Z."/>
        </authorList>
    </citation>
    <scope>NUCLEOTIDE SEQUENCE</scope>
    <source>
        <strain evidence="2">CPCC 204708</strain>
    </source>
</reference>
<evidence type="ECO:0000313" key="2">
    <source>
        <dbReference type="EMBL" id="MDA0138922.1"/>
    </source>
</evidence>
<dbReference type="InterPro" id="IPR050789">
    <property type="entry name" value="Diverse_Enzym_Activities"/>
</dbReference>
<comment type="caution">
    <text evidence="2">The sequence shown here is derived from an EMBL/GenBank/DDBJ whole genome shotgun (WGS) entry which is preliminary data.</text>
</comment>
<dbReference type="Pfam" id="PF00144">
    <property type="entry name" value="Beta-lactamase"/>
    <property type="match status" value="1"/>
</dbReference>
<dbReference type="SUPFAM" id="SSF56601">
    <property type="entry name" value="beta-lactamase/transpeptidase-like"/>
    <property type="match status" value="1"/>
</dbReference>
<evidence type="ECO:0000313" key="3">
    <source>
        <dbReference type="Proteomes" id="UP001147700"/>
    </source>
</evidence>
<organism evidence="2 3">
    <name type="scientific">Solirubrobacter deserti</name>
    <dbReference type="NCBI Taxonomy" id="2282478"/>
    <lineage>
        <taxon>Bacteria</taxon>
        <taxon>Bacillati</taxon>
        <taxon>Actinomycetota</taxon>
        <taxon>Thermoleophilia</taxon>
        <taxon>Solirubrobacterales</taxon>
        <taxon>Solirubrobacteraceae</taxon>
        <taxon>Solirubrobacter</taxon>
    </lineage>
</organism>
<dbReference type="InterPro" id="IPR012338">
    <property type="entry name" value="Beta-lactam/transpept-like"/>
</dbReference>
<dbReference type="PANTHER" id="PTHR43283:SF3">
    <property type="entry name" value="BETA-LACTAMASE FAMILY PROTEIN (AFU_ORTHOLOGUE AFUA_5G07500)"/>
    <property type="match status" value="1"/>
</dbReference>
<keyword evidence="3" id="KW-1185">Reference proteome</keyword>